<dbReference type="OrthoDB" id="9772100at2"/>
<dbReference type="PROSITE" id="PS50042">
    <property type="entry name" value="CNMP_BINDING_3"/>
    <property type="match status" value="1"/>
</dbReference>
<evidence type="ECO:0000313" key="6">
    <source>
        <dbReference type="EMBL" id="PWI34967.1"/>
    </source>
</evidence>
<keyword evidence="6" id="KW-0418">Kinase</keyword>
<dbReference type="PANTHER" id="PTHR43065:SF48">
    <property type="entry name" value="HISTIDINE KINASE"/>
    <property type="match status" value="1"/>
</dbReference>
<comment type="catalytic activity">
    <reaction evidence="1">
        <text>ATP + protein L-histidine = ADP + protein N-phospho-L-histidine.</text>
        <dbReference type="EC" id="2.7.13.3"/>
    </reaction>
</comment>
<dbReference type="EC" id="2.7.13.3" evidence="2"/>
<evidence type="ECO:0000259" key="5">
    <source>
        <dbReference type="PROSITE" id="PS50109"/>
    </source>
</evidence>
<keyword evidence="6" id="KW-0808">Transferase</keyword>
<dbReference type="Gene3D" id="3.30.565.10">
    <property type="entry name" value="Histidine kinase-like ATPase, C-terminal domain"/>
    <property type="match status" value="1"/>
</dbReference>
<organism evidence="6 7">
    <name type="scientific">Vibrio albus</name>
    <dbReference type="NCBI Taxonomy" id="2200953"/>
    <lineage>
        <taxon>Bacteria</taxon>
        <taxon>Pseudomonadati</taxon>
        <taxon>Pseudomonadota</taxon>
        <taxon>Gammaproteobacteria</taxon>
        <taxon>Vibrionales</taxon>
        <taxon>Vibrionaceae</taxon>
        <taxon>Vibrio</taxon>
    </lineage>
</organism>
<dbReference type="InterPro" id="IPR036890">
    <property type="entry name" value="HATPase_C_sf"/>
</dbReference>
<feature type="domain" description="Cyclic nucleotide-binding" evidence="4">
    <location>
        <begin position="1"/>
        <end position="99"/>
    </location>
</feature>
<proteinExistence type="predicted"/>
<dbReference type="Proteomes" id="UP000245362">
    <property type="component" value="Unassembled WGS sequence"/>
</dbReference>
<dbReference type="RefSeq" id="WP_109318120.1">
    <property type="nucleotide sequence ID" value="NZ_QFWT01000001.1"/>
</dbReference>
<dbReference type="AlphaFoldDB" id="A0A2U3BDW5"/>
<dbReference type="SMART" id="SM00387">
    <property type="entry name" value="HATPase_c"/>
    <property type="match status" value="1"/>
</dbReference>
<evidence type="ECO:0000256" key="3">
    <source>
        <dbReference type="SAM" id="Coils"/>
    </source>
</evidence>
<dbReference type="Gene3D" id="1.10.287.130">
    <property type="match status" value="1"/>
</dbReference>
<evidence type="ECO:0000256" key="1">
    <source>
        <dbReference type="ARBA" id="ARBA00000085"/>
    </source>
</evidence>
<keyword evidence="3" id="KW-0175">Coiled coil</keyword>
<dbReference type="EMBL" id="QFWT01000001">
    <property type="protein sequence ID" value="PWI34967.1"/>
    <property type="molecule type" value="Genomic_DNA"/>
</dbReference>
<dbReference type="PRINTS" id="PR00344">
    <property type="entry name" value="BCTRLSENSOR"/>
</dbReference>
<dbReference type="Gene3D" id="2.60.120.10">
    <property type="entry name" value="Jelly Rolls"/>
    <property type="match status" value="1"/>
</dbReference>
<dbReference type="InterPro" id="IPR000595">
    <property type="entry name" value="cNMP-bd_dom"/>
</dbReference>
<comment type="caution">
    <text evidence="6">The sequence shown here is derived from an EMBL/GenBank/DDBJ whole genome shotgun (WGS) entry which is preliminary data.</text>
</comment>
<dbReference type="GO" id="GO:0004673">
    <property type="term" value="F:protein histidine kinase activity"/>
    <property type="evidence" value="ECO:0007669"/>
    <property type="project" value="UniProtKB-EC"/>
</dbReference>
<dbReference type="InterPro" id="IPR003594">
    <property type="entry name" value="HATPase_dom"/>
</dbReference>
<dbReference type="InterPro" id="IPR004358">
    <property type="entry name" value="Sig_transdc_His_kin-like_C"/>
</dbReference>
<evidence type="ECO:0000313" key="7">
    <source>
        <dbReference type="Proteomes" id="UP000245362"/>
    </source>
</evidence>
<name>A0A2U3BDW5_9VIBR</name>
<feature type="domain" description="Histidine kinase" evidence="5">
    <location>
        <begin position="278"/>
        <end position="441"/>
    </location>
</feature>
<dbReference type="Pfam" id="PF00027">
    <property type="entry name" value="cNMP_binding"/>
    <property type="match status" value="1"/>
</dbReference>
<sequence length="441" mass="49529">MTQQDLERLKAHYFDCPERKVWIAANKVLLEQHETNRRLYYVRSGKLDGYVRDEQEELVIRVFTAEAGAFIGVYSFFSGTQKASSTVIARENSELAWVDLDTKPAEPDVYGPLLTQFTPVIVNELYQRQMSTMHEAIAKERALQKLYTAEQMTTLGQLAAGIAHELNNAVGVLNSKTERMQVVIEDLLDTVHPDARMFFQQGLRQGQALSSAEVRNRARKLESQLELSKEAARALARAVPKGDIPEPWMKQAENAVKFWEIGRDLRDIHLAARHSVGIVKSVKQLGRTDPETKELLDINESIHKAISLLQSDLRRVSVHLSPATLPKFRGSSTELVQIWANIIKNACDAMADGPEPEIEITTRHTNKRILVTIANNGPEIDEMTRRRMFQPDFTTKKGGLSFGLGLGLSIVKRIISGYAGSIAVKSSAEKTIFRIKLPIED</sequence>
<feature type="coiled-coil region" evidence="3">
    <location>
        <begin position="211"/>
        <end position="238"/>
    </location>
</feature>
<protein>
    <recommendedName>
        <fullName evidence="2">histidine kinase</fullName>
        <ecNumber evidence="2">2.7.13.3</ecNumber>
    </recommendedName>
</protein>
<dbReference type="PANTHER" id="PTHR43065">
    <property type="entry name" value="SENSOR HISTIDINE KINASE"/>
    <property type="match status" value="1"/>
</dbReference>
<dbReference type="CDD" id="cd00038">
    <property type="entry name" value="CAP_ED"/>
    <property type="match status" value="1"/>
</dbReference>
<dbReference type="InterPro" id="IPR014710">
    <property type="entry name" value="RmlC-like_jellyroll"/>
</dbReference>
<dbReference type="SUPFAM" id="SSF51206">
    <property type="entry name" value="cAMP-binding domain-like"/>
    <property type="match status" value="1"/>
</dbReference>
<reference evidence="6 7" key="1">
    <citation type="submission" date="2018-05" db="EMBL/GenBank/DDBJ databases">
        <title>Vibrio limimaris sp. nov., isolated from marine sediment.</title>
        <authorList>
            <person name="Li C.-M."/>
        </authorList>
    </citation>
    <scope>NUCLEOTIDE SEQUENCE [LARGE SCALE GENOMIC DNA]</scope>
    <source>
        <strain evidence="6 7">E4404</strain>
    </source>
</reference>
<dbReference type="SUPFAM" id="SSF55874">
    <property type="entry name" value="ATPase domain of HSP90 chaperone/DNA topoisomerase II/histidine kinase"/>
    <property type="match status" value="1"/>
</dbReference>
<gene>
    <name evidence="6" type="ORF">DI392_01425</name>
</gene>
<dbReference type="Pfam" id="PF02518">
    <property type="entry name" value="HATPase_c"/>
    <property type="match status" value="1"/>
</dbReference>
<dbReference type="PROSITE" id="PS50109">
    <property type="entry name" value="HIS_KIN"/>
    <property type="match status" value="1"/>
</dbReference>
<accession>A0A2U3BDW5</accession>
<evidence type="ECO:0000256" key="2">
    <source>
        <dbReference type="ARBA" id="ARBA00012438"/>
    </source>
</evidence>
<dbReference type="InterPro" id="IPR018490">
    <property type="entry name" value="cNMP-bd_dom_sf"/>
</dbReference>
<evidence type="ECO:0000259" key="4">
    <source>
        <dbReference type="PROSITE" id="PS50042"/>
    </source>
</evidence>
<dbReference type="InterPro" id="IPR005467">
    <property type="entry name" value="His_kinase_dom"/>
</dbReference>
<keyword evidence="7" id="KW-1185">Reference proteome</keyword>